<dbReference type="InterPro" id="IPR050441">
    <property type="entry name" value="RBM"/>
</dbReference>
<dbReference type="SUPFAM" id="SSF54928">
    <property type="entry name" value="RNA-binding domain, RBD"/>
    <property type="match status" value="1"/>
</dbReference>
<reference evidence="3 4" key="1">
    <citation type="journal article" date="2024" name="Plant J.">
        <title>Genome sequences and population genomics reveal climatic adaptation and genomic divergence between two closely related sweetgum species.</title>
        <authorList>
            <person name="Xu W.Q."/>
            <person name="Ren C.Q."/>
            <person name="Zhang X.Y."/>
            <person name="Comes H.P."/>
            <person name="Liu X.H."/>
            <person name="Li Y.G."/>
            <person name="Kettle C.J."/>
            <person name="Jalonen R."/>
            <person name="Gaisberger H."/>
            <person name="Ma Y.Z."/>
            <person name="Qiu Y.X."/>
        </authorList>
    </citation>
    <scope>NUCLEOTIDE SEQUENCE [LARGE SCALE GENOMIC DNA]</scope>
    <source>
        <strain evidence="3">Hangzhou</strain>
    </source>
</reference>
<keyword evidence="1" id="KW-0694">RNA-binding</keyword>
<evidence type="ECO:0000259" key="2">
    <source>
        <dbReference type="PROSITE" id="PS50102"/>
    </source>
</evidence>
<gene>
    <name evidence="3" type="ORF">L1049_011199</name>
</gene>
<evidence type="ECO:0000313" key="3">
    <source>
        <dbReference type="EMBL" id="KAK9282974.1"/>
    </source>
</evidence>
<accession>A0AAP0RRH5</accession>
<name>A0AAP0RRH5_LIQFO</name>
<dbReference type="Gene3D" id="3.30.70.330">
    <property type="match status" value="1"/>
</dbReference>
<evidence type="ECO:0000256" key="1">
    <source>
        <dbReference type="PROSITE-ProRule" id="PRU00176"/>
    </source>
</evidence>
<dbReference type="EMBL" id="JBBPBK010000006">
    <property type="protein sequence ID" value="KAK9282974.1"/>
    <property type="molecule type" value="Genomic_DNA"/>
</dbReference>
<dbReference type="PROSITE" id="PS50102">
    <property type="entry name" value="RRM"/>
    <property type="match status" value="1"/>
</dbReference>
<dbReference type="GO" id="GO:0003723">
    <property type="term" value="F:RNA binding"/>
    <property type="evidence" value="ECO:0007669"/>
    <property type="project" value="UniProtKB-UniRule"/>
</dbReference>
<evidence type="ECO:0000313" key="4">
    <source>
        <dbReference type="Proteomes" id="UP001415857"/>
    </source>
</evidence>
<dbReference type="InterPro" id="IPR012677">
    <property type="entry name" value="Nucleotide-bd_a/b_plait_sf"/>
</dbReference>
<dbReference type="SMART" id="SM00360">
    <property type="entry name" value="RRM"/>
    <property type="match status" value="1"/>
</dbReference>
<dbReference type="AlphaFoldDB" id="A0AAP0RRH5"/>
<comment type="caution">
    <text evidence="3">The sequence shown here is derived from an EMBL/GenBank/DDBJ whole genome shotgun (WGS) entry which is preliminary data.</text>
</comment>
<feature type="domain" description="RRM" evidence="2">
    <location>
        <begin position="23"/>
        <end position="101"/>
    </location>
</feature>
<sequence length="189" mass="22200">MNKQRQGGTSRRVNYDDLRSKCVKLFVDNLPERINNHRLRNVFKWFGDIADVFMPNKRRRGPNYGYGFVRFYCQKDADLAIHRANEAWCWNRKILVKRVESSRNVHSKKEVWLQKGVKKFMWRRKESGERDGRNELGGTTGFSPNNLNDHNVVHISNAIETIQIMEPEDDWLQRCAIGKVINIKLLAGL</sequence>
<keyword evidence="4" id="KW-1185">Reference proteome</keyword>
<dbReference type="Pfam" id="PF00076">
    <property type="entry name" value="RRM_1"/>
    <property type="match status" value="1"/>
</dbReference>
<dbReference type="InterPro" id="IPR000504">
    <property type="entry name" value="RRM_dom"/>
</dbReference>
<dbReference type="Proteomes" id="UP001415857">
    <property type="component" value="Unassembled WGS sequence"/>
</dbReference>
<proteinExistence type="predicted"/>
<organism evidence="3 4">
    <name type="scientific">Liquidambar formosana</name>
    <name type="common">Formosan gum</name>
    <dbReference type="NCBI Taxonomy" id="63359"/>
    <lineage>
        <taxon>Eukaryota</taxon>
        <taxon>Viridiplantae</taxon>
        <taxon>Streptophyta</taxon>
        <taxon>Embryophyta</taxon>
        <taxon>Tracheophyta</taxon>
        <taxon>Spermatophyta</taxon>
        <taxon>Magnoliopsida</taxon>
        <taxon>eudicotyledons</taxon>
        <taxon>Gunneridae</taxon>
        <taxon>Pentapetalae</taxon>
        <taxon>Saxifragales</taxon>
        <taxon>Altingiaceae</taxon>
        <taxon>Liquidambar</taxon>
    </lineage>
</organism>
<protein>
    <recommendedName>
        <fullName evidence="2">RRM domain-containing protein</fullName>
    </recommendedName>
</protein>
<dbReference type="PANTHER" id="PTHR48034">
    <property type="entry name" value="TRANSFORMER-2 SEX-DETERMINING PROTEIN-RELATED"/>
    <property type="match status" value="1"/>
</dbReference>
<dbReference type="InterPro" id="IPR035979">
    <property type="entry name" value="RBD_domain_sf"/>
</dbReference>